<dbReference type="Gene3D" id="3.30.565.10">
    <property type="entry name" value="Histidine kinase-like ATPase, C-terminal domain"/>
    <property type="match status" value="1"/>
</dbReference>
<evidence type="ECO:0000313" key="16">
    <source>
        <dbReference type="EMBL" id="HIR71148.1"/>
    </source>
</evidence>
<keyword evidence="9 16" id="KW-0418">Kinase</keyword>
<evidence type="ECO:0000256" key="12">
    <source>
        <dbReference type="ARBA" id="ARBA00023012"/>
    </source>
</evidence>
<accession>A0A9D1JBB1</accession>
<dbReference type="EC" id="2.7.13.3" evidence="3"/>
<proteinExistence type="predicted"/>
<feature type="domain" description="Histidine kinase" evidence="15">
    <location>
        <begin position="177"/>
        <end position="374"/>
    </location>
</feature>
<reference evidence="16" key="2">
    <citation type="journal article" date="2021" name="PeerJ">
        <title>Extensive microbial diversity within the chicken gut microbiome revealed by metagenomics and culture.</title>
        <authorList>
            <person name="Gilroy R."/>
            <person name="Ravi A."/>
            <person name="Getino M."/>
            <person name="Pursley I."/>
            <person name="Horton D.L."/>
            <person name="Alikhan N.F."/>
            <person name="Baker D."/>
            <person name="Gharbi K."/>
            <person name="Hall N."/>
            <person name="Watson M."/>
            <person name="Adriaenssens E.M."/>
            <person name="Foster-Nyarko E."/>
            <person name="Jarju S."/>
            <person name="Secka A."/>
            <person name="Antonio M."/>
            <person name="Oren A."/>
            <person name="Chaudhuri R.R."/>
            <person name="La Ragione R."/>
            <person name="Hildebrand F."/>
            <person name="Pallen M.J."/>
        </authorList>
    </citation>
    <scope>NUCLEOTIDE SEQUENCE</scope>
    <source>
        <strain evidence="16">ChiSjej5B23-6657</strain>
    </source>
</reference>
<keyword evidence="6" id="KW-0808">Transferase</keyword>
<sequence>MLLYHLFANSYYGTMAVWFLGIPVNLLLGAAVFLVVPETLKRRYSGWDLSEESFFEEWSRQWDSQQKIMLRTFLILMIFGGLICFMAFNGSFLFTYYYPYNYAPYYLLVATMILQTGLCEGMIIRFMMKKLREHMEGIRKIRQEKMDAALAEALEIERRSMEKVSRSDQLRMDLISNVSHDLKTPLTSMVGYLELLKKEELGDTARDYLEVISRRAEKLKEMIESLFSLAKVSSGNVELRRDSITMNRLMEQVFADMEDRIRDSKLEFVVRLTRDDTAMVTDNGYLYRICQNLMENALKYSAAGTRVFVKTFVDEQNQIGLEITNTAGYRMDFDKEDIVERFARGDKARTTEGNGLGLAIVSTYAKALGGSFDIFIDCDQFKARLLFGRGEA</sequence>
<evidence type="ECO:0000256" key="5">
    <source>
        <dbReference type="ARBA" id="ARBA00022553"/>
    </source>
</evidence>
<dbReference type="SUPFAM" id="SSF47384">
    <property type="entry name" value="Homodimeric domain of signal transducing histidine kinase"/>
    <property type="match status" value="1"/>
</dbReference>
<dbReference type="InterPro" id="IPR003661">
    <property type="entry name" value="HisK_dim/P_dom"/>
</dbReference>
<evidence type="ECO:0000256" key="14">
    <source>
        <dbReference type="SAM" id="Phobius"/>
    </source>
</evidence>
<dbReference type="Pfam" id="PF02518">
    <property type="entry name" value="HATPase_c"/>
    <property type="match status" value="1"/>
</dbReference>
<dbReference type="SMART" id="SM00388">
    <property type="entry name" value="HisKA"/>
    <property type="match status" value="1"/>
</dbReference>
<gene>
    <name evidence="16" type="ORF">IAA55_07685</name>
</gene>
<dbReference type="GO" id="GO:0005524">
    <property type="term" value="F:ATP binding"/>
    <property type="evidence" value="ECO:0007669"/>
    <property type="project" value="UniProtKB-KW"/>
</dbReference>
<keyword evidence="5" id="KW-0597">Phosphoprotein</keyword>
<feature type="transmembrane region" description="Helical" evidence="14">
    <location>
        <begin position="73"/>
        <end position="98"/>
    </location>
</feature>
<evidence type="ECO:0000256" key="8">
    <source>
        <dbReference type="ARBA" id="ARBA00022741"/>
    </source>
</evidence>
<evidence type="ECO:0000256" key="3">
    <source>
        <dbReference type="ARBA" id="ARBA00012438"/>
    </source>
</evidence>
<dbReference type="PANTHER" id="PTHR45528">
    <property type="entry name" value="SENSOR HISTIDINE KINASE CPXA"/>
    <property type="match status" value="1"/>
</dbReference>
<evidence type="ECO:0000256" key="6">
    <source>
        <dbReference type="ARBA" id="ARBA00022679"/>
    </source>
</evidence>
<organism evidence="16 17">
    <name type="scientific">Candidatus Pullilachnospira gallistercoris</name>
    <dbReference type="NCBI Taxonomy" id="2840911"/>
    <lineage>
        <taxon>Bacteria</taxon>
        <taxon>Bacillati</taxon>
        <taxon>Bacillota</taxon>
        <taxon>Clostridia</taxon>
        <taxon>Lachnospirales</taxon>
        <taxon>Lachnospiraceae</taxon>
        <taxon>Lachnospiraceae incertae sedis</taxon>
        <taxon>Candidatus Pullilachnospira</taxon>
    </lineage>
</organism>
<comment type="caution">
    <text evidence="16">The sequence shown here is derived from an EMBL/GenBank/DDBJ whole genome shotgun (WGS) entry which is preliminary data.</text>
</comment>
<keyword evidence="7 14" id="KW-0812">Transmembrane</keyword>
<evidence type="ECO:0000259" key="15">
    <source>
        <dbReference type="PROSITE" id="PS50109"/>
    </source>
</evidence>
<keyword evidence="10" id="KW-0067">ATP-binding</keyword>
<dbReference type="EMBL" id="DVHM01000122">
    <property type="protein sequence ID" value="HIR71148.1"/>
    <property type="molecule type" value="Genomic_DNA"/>
</dbReference>
<comment type="catalytic activity">
    <reaction evidence="1">
        <text>ATP + protein L-histidine = ADP + protein N-phospho-L-histidine.</text>
        <dbReference type="EC" id="2.7.13.3"/>
    </reaction>
</comment>
<dbReference type="InterPro" id="IPR003594">
    <property type="entry name" value="HATPase_dom"/>
</dbReference>
<dbReference type="PROSITE" id="PS50109">
    <property type="entry name" value="HIS_KIN"/>
    <property type="match status" value="1"/>
</dbReference>
<dbReference type="InterPro" id="IPR036097">
    <property type="entry name" value="HisK_dim/P_sf"/>
</dbReference>
<evidence type="ECO:0000256" key="4">
    <source>
        <dbReference type="ARBA" id="ARBA00022475"/>
    </source>
</evidence>
<feature type="transmembrane region" description="Helical" evidence="14">
    <location>
        <begin position="12"/>
        <end position="36"/>
    </location>
</feature>
<dbReference type="FunFam" id="1.10.287.130:FF:000001">
    <property type="entry name" value="Two-component sensor histidine kinase"/>
    <property type="match status" value="1"/>
</dbReference>
<evidence type="ECO:0000256" key="10">
    <source>
        <dbReference type="ARBA" id="ARBA00022840"/>
    </source>
</evidence>
<evidence type="ECO:0000256" key="7">
    <source>
        <dbReference type="ARBA" id="ARBA00022692"/>
    </source>
</evidence>
<dbReference type="GO" id="GO:0005886">
    <property type="term" value="C:plasma membrane"/>
    <property type="evidence" value="ECO:0007669"/>
    <property type="project" value="UniProtKB-SubCell"/>
</dbReference>
<keyword evidence="11 14" id="KW-1133">Transmembrane helix</keyword>
<dbReference type="Gene3D" id="1.10.287.130">
    <property type="match status" value="1"/>
</dbReference>
<comment type="subcellular location">
    <subcellularLocation>
        <location evidence="2">Cell membrane</location>
        <topology evidence="2">Multi-pass membrane protein</topology>
    </subcellularLocation>
</comment>
<feature type="transmembrane region" description="Helical" evidence="14">
    <location>
        <begin position="104"/>
        <end position="126"/>
    </location>
</feature>
<name>A0A9D1JBB1_9FIRM</name>
<dbReference type="SUPFAM" id="SSF55874">
    <property type="entry name" value="ATPase domain of HSP90 chaperone/DNA topoisomerase II/histidine kinase"/>
    <property type="match status" value="1"/>
</dbReference>
<dbReference type="Proteomes" id="UP000823912">
    <property type="component" value="Unassembled WGS sequence"/>
</dbReference>
<evidence type="ECO:0000256" key="1">
    <source>
        <dbReference type="ARBA" id="ARBA00000085"/>
    </source>
</evidence>
<evidence type="ECO:0000313" key="17">
    <source>
        <dbReference type="Proteomes" id="UP000823912"/>
    </source>
</evidence>
<protein>
    <recommendedName>
        <fullName evidence="3">histidine kinase</fullName>
        <ecNumber evidence="3">2.7.13.3</ecNumber>
    </recommendedName>
</protein>
<feature type="non-terminal residue" evidence="16">
    <location>
        <position position="392"/>
    </location>
</feature>
<reference evidence="16" key="1">
    <citation type="submission" date="2020-10" db="EMBL/GenBank/DDBJ databases">
        <authorList>
            <person name="Gilroy R."/>
        </authorList>
    </citation>
    <scope>NUCLEOTIDE SEQUENCE</scope>
    <source>
        <strain evidence="16">ChiSjej5B23-6657</strain>
    </source>
</reference>
<evidence type="ECO:0000256" key="13">
    <source>
        <dbReference type="ARBA" id="ARBA00023136"/>
    </source>
</evidence>
<dbReference type="PANTHER" id="PTHR45528:SF1">
    <property type="entry name" value="SENSOR HISTIDINE KINASE CPXA"/>
    <property type="match status" value="1"/>
</dbReference>
<dbReference type="CDD" id="cd00082">
    <property type="entry name" value="HisKA"/>
    <property type="match status" value="1"/>
</dbReference>
<evidence type="ECO:0000256" key="2">
    <source>
        <dbReference type="ARBA" id="ARBA00004651"/>
    </source>
</evidence>
<evidence type="ECO:0000256" key="11">
    <source>
        <dbReference type="ARBA" id="ARBA00022989"/>
    </source>
</evidence>
<dbReference type="AlphaFoldDB" id="A0A9D1JBB1"/>
<dbReference type="InterPro" id="IPR036890">
    <property type="entry name" value="HATPase_C_sf"/>
</dbReference>
<evidence type="ECO:0000256" key="9">
    <source>
        <dbReference type="ARBA" id="ARBA00022777"/>
    </source>
</evidence>
<keyword evidence="13 14" id="KW-0472">Membrane</keyword>
<dbReference type="Pfam" id="PF00512">
    <property type="entry name" value="HisKA"/>
    <property type="match status" value="1"/>
</dbReference>
<keyword evidence="12" id="KW-0902">Two-component regulatory system</keyword>
<keyword evidence="8" id="KW-0547">Nucleotide-binding</keyword>
<dbReference type="SMART" id="SM00387">
    <property type="entry name" value="HATPase_c"/>
    <property type="match status" value="1"/>
</dbReference>
<keyword evidence="4" id="KW-1003">Cell membrane</keyword>
<dbReference type="InterPro" id="IPR050398">
    <property type="entry name" value="HssS/ArlS-like"/>
</dbReference>
<dbReference type="InterPro" id="IPR005467">
    <property type="entry name" value="His_kinase_dom"/>
</dbReference>
<dbReference type="GO" id="GO:0000155">
    <property type="term" value="F:phosphorelay sensor kinase activity"/>
    <property type="evidence" value="ECO:0007669"/>
    <property type="project" value="InterPro"/>
</dbReference>